<dbReference type="PANTHER" id="PTHR48182:SF2">
    <property type="entry name" value="PROTEIN SERAC1"/>
    <property type="match status" value="1"/>
</dbReference>
<reference evidence="6" key="1">
    <citation type="submission" date="2022-11" db="EMBL/GenBank/DDBJ databases">
        <authorList>
            <person name="Coimbra C."/>
        </authorList>
    </citation>
    <scope>NUCLEOTIDE SEQUENCE</scope>
    <source>
        <strain evidence="6">Jales19</strain>
    </source>
</reference>
<comment type="caution">
    <text evidence="6">The sequence shown here is derived from an EMBL/GenBank/DDBJ whole genome shotgun (WGS) entry which is preliminary data.</text>
</comment>
<evidence type="ECO:0000313" key="7">
    <source>
        <dbReference type="Proteomes" id="UP001152178"/>
    </source>
</evidence>
<evidence type="ECO:0000259" key="5">
    <source>
        <dbReference type="Pfam" id="PF20285"/>
    </source>
</evidence>
<dbReference type="InterPro" id="IPR029058">
    <property type="entry name" value="AB_hydrolase_fold"/>
</dbReference>
<keyword evidence="3" id="KW-0256">Endoplasmic reticulum</keyword>
<dbReference type="PANTHER" id="PTHR48182">
    <property type="entry name" value="PROTEIN SERAC1"/>
    <property type="match status" value="1"/>
</dbReference>
<evidence type="ECO:0000256" key="4">
    <source>
        <dbReference type="ARBA" id="ARBA00023136"/>
    </source>
</evidence>
<keyword evidence="4" id="KW-0472">Membrane</keyword>
<evidence type="ECO:0000256" key="3">
    <source>
        <dbReference type="ARBA" id="ARBA00022824"/>
    </source>
</evidence>
<dbReference type="SUPFAM" id="SSF53474">
    <property type="entry name" value="alpha/beta-Hydrolases"/>
    <property type="match status" value="1"/>
</dbReference>
<keyword evidence="7" id="KW-1185">Reference proteome</keyword>
<dbReference type="Gene3D" id="3.40.50.1820">
    <property type="entry name" value="alpha/beta hydrolase"/>
    <property type="match status" value="1"/>
</dbReference>
<feature type="domain" description="ABC-three component systems C-terminal" evidence="5">
    <location>
        <begin position="208"/>
        <end position="318"/>
    </location>
</feature>
<sequence>MTLYQRAKNVLEMLSGYAFGKRPIVFVCHSLGGLLVKQILRTAKDSTDIAWQNIAESCAGVLFLATPHSGSSLANLLHSFAGGFTSPHVTKLLSDTSDLEELNASFRTFCQCRSIDVTAYHEMHKTKKIALVVDAKSADPGVGASMPIPVDGDHLNICKPESRDSFVYLSIKRRIAGILPNKMTEVSDSTPHFDEDDLGTANGQDRRDLLAKMTAAGREHEYAFANDSQNKFARAFFQNGLKTSTAALHNNLLADIEQRFQSLIFHNLICGGANSSTVTSAIQTDVIDPLAKKYATSSASGKTIMNALYFLTERCHIRFDKP</sequence>
<dbReference type="Pfam" id="PF20285">
    <property type="entry name" value="CTD9"/>
    <property type="match status" value="1"/>
</dbReference>
<dbReference type="InterPro" id="IPR046911">
    <property type="entry name" value="ABC-3C_CTD9"/>
</dbReference>
<proteinExistence type="predicted"/>
<comment type="subcellular location">
    <subcellularLocation>
        <location evidence="1">Endoplasmic reticulum</location>
    </subcellularLocation>
    <subcellularLocation>
        <location evidence="2">Membrane</location>
    </subcellularLocation>
</comment>
<dbReference type="GO" id="GO:0016787">
    <property type="term" value="F:hydrolase activity"/>
    <property type="evidence" value="ECO:0007669"/>
    <property type="project" value="UniProtKB-KW"/>
</dbReference>
<dbReference type="Proteomes" id="UP001152178">
    <property type="component" value="Unassembled WGS sequence"/>
</dbReference>
<dbReference type="EMBL" id="JAPFQA010000018">
    <property type="protein sequence ID" value="MCZ8547815.1"/>
    <property type="molecule type" value="Genomic_DNA"/>
</dbReference>
<organism evidence="6 7">
    <name type="scientific">Mesorhizobium qingshengii</name>
    <dbReference type="NCBI Taxonomy" id="1165689"/>
    <lineage>
        <taxon>Bacteria</taxon>
        <taxon>Pseudomonadati</taxon>
        <taxon>Pseudomonadota</taxon>
        <taxon>Alphaproteobacteria</taxon>
        <taxon>Hyphomicrobiales</taxon>
        <taxon>Phyllobacteriaceae</taxon>
        <taxon>Mesorhizobium</taxon>
    </lineage>
</organism>
<accession>A0ABT4R1U2</accession>
<gene>
    <name evidence="6" type="ORF">OOJ09_26830</name>
</gene>
<keyword evidence="6" id="KW-0378">Hydrolase</keyword>
<evidence type="ECO:0000256" key="2">
    <source>
        <dbReference type="ARBA" id="ARBA00004370"/>
    </source>
</evidence>
<dbReference type="InterPro" id="IPR052374">
    <property type="entry name" value="SERAC1"/>
</dbReference>
<evidence type="ECO:0000313" key="6">
    <source>
        <dbReference type="EMBL" id="MCZ8547815.1"/>
    </source>
</evidence>
<name>A0ABT4R1U2_9HYPH</name>
<protein>
    <submittedName>
        <fullName evidence="6">Alpha/beta hydrolase</fullName>
    </submittedName>
</protein>
<evidence type="ECO:0000256" key="1">
    <source>
        <dbReference type="ARBA" id="ARBA00004240"/>
    </source>
</evidence>